<reference evidence="2 3" key="1">
    <citation type="submission" date="2010-12" db="EMBL/GenBank/DDBJ databases">
        <authorList>
            <person name="Muzny D."/>
            <person name="Qin X."/>
            <person name="Deng J."/>
            <person name="Jiang H."/>
            <person name="Liu Y."/>
            <person name="Qu J."/>
            <person name="Song X.-Z."/>
            <person name="Zhang L."/>
            <person name="Thornton R."/>
            <person name="Coyle M."/>
            <person name="Francisco L."/>
            <person name="Jackson L."/>
            <person name="Javaid M."/>
            <person name="Korchina V."/>
            <person name="Kovar C."/>
            <person name="Mata R."/>
            <person name="Mathew T."/>
            <person name="Ngo R."/>
            <person name="Nguyen L."/>
            <person name="Nguyen N."/>
            <person name="Okwuonu G."/>
            <person name="Ongeri F."/>
            <person name="Pham C."/>
            <person name="Simmons D."/>
            <person name="Wilczek-Boney K."/>
            <person name="Hale W."/>
            <person name="Jakkamsetti A."/>
            <person name="Pham P."/>
            <person name="Ruth R."/>
            <person name="San Lucas F."/>
            <person name="Warren J."/>
            <person name="Zhang J."/>
            <person name="Zhao Z."/>
            <person name="Zhou C."/>
            <person name="Zhu D."/>
            <person name="Lee S."/>
            <person name="Bess C."/>
            <person name="Blankenburg K."/>
            <person name="Forbes L."/>
            <person name="Fu Q."/>
            <person name="Gubbala S."/>
            <person name="Hirani K."/>
            <person name="Jayaseelan J.C."/>
            <person name="Lara F."/>
            <person name="Munidasa M."/>
            <person name="Palculict T."/>
            <person name="Patil S."/>
            <person name="Pu L.-L."/>
            <person name="Saada N."/>
            <person name="Tang L."/>
            <person name="Weissenberger G."/>
            <person name="Zhu Y."/>
            <person name="Hemphill L."/>
            <person name="Shang Y."/>
            <person name="Youmans B."/>
            <person name="Ayvaz T."/>
            <person name="Ross M."/>
            <person name="Santibanez J."/>
            <person name="Aqrawi P."/>
            <person name="Gross S."/>
            <person name="Joshi V."/>
            <person name="Fowler G."/>
            <person name="Nazareth L."/>
            <person name="Reid J."/>
            <person name="Worley K."/>
            <person name="Petrosino J."/>
            <person name="Highlander S."/>
            <person name="Gibbs R."/>
        </authorList>
    </citation>
    <scope>NUCLEOTIDE SEQUENCE [LARGE SCALE GENOMIC DNA]</scope>
    <source>
        <strain evidence="2 3">ATCC 9812</strain>
    </source>
</reference>
<gene>
    <name evidence="2" type="ORF">HMPREF0819_0996</name>
</gene>
<protein>
    <recommendedName>
        <fullName evidence="4">Foldase</fullName>
    </recommendedName>
</protein>
<dbReference type="NCBIfam" id="NF038277">
    <property type="entry name" value="accessory_MacP"/>
    <property type="match status" value="1"/>
</dbReference>
<evidence type="ECO:0000313" key="3">
    <source>
        <dbReference type="Proteomes" id="UP000005699"/>
    </source>
</evidence>
<dbReference type="Proteomes" id="UP000005699">
    <property type="component" value="Unassembled WGS sequence"/>
</dbReference>
<keyword evidence="1" id="KW-0472">Membrane</keyword>
<dbReference type="AlphaFoldDB" id="E8JPS3"/>
<keyword evidence="1" id="KW-1133">Transmembrane helix</keyword>
<evidence type="ECO:0008006" key="4">
    <source>
        <dbReference type="Google" id="ProtNLM"/>
    </source>
</evidence>
<organism evidence="2 3">
    <name type="scientific">Streptococcus equinus ATCC 9812</name>
    <dbReference type="NCBI Taxonomy" id="525379"/>
    <lineage>
        <taxon>Bacteria</taxon>
        <taxon>Bacillati</taxon>
        <taxon>Bacillota</taxon>
        <taxon>Bacilli</taxon>
        <taxon>Lactobacillales</taxon>
        <taxon>Streptococcaceae</taxon>
        <taxon>Streptococcus</taxon>
    </lineage>
</organism>
<dbReference type="InterPro" id="IPR047752">
    <property type="entry name" value="MacP"/>
</dbReference>
<comment type="caution">
    <text evidence="2">The sequence shown here is derived from an EMBL/GenBank/DDBJ whole genome shotgun (WGS) entry which is preliminary data.</text>
</comment>
<name>E8JPS3_STREI</name>
<keyword evidence="1" id="KW-0812">Transmembrane</keyword>
<proteinExistence type="predicted"/>
<evidence type="ECO:0000313" key="2">
    <source>
        <dbReference type="EMBL" id="EFW88749.1"/>
    </source>
</evidence>
<dbReference type="EMBL" id="AEVB01000030">
    <property type="protein sequence ID" value="EFW88749.1"/>
    <property type="molecule type" value="Genomic_DNA"/>
</dbReference>
<dbReference type="HOGENOM" id="CLU_152612_0_0_9"/>
<sequence length="116" mass="13903">MLCILEDKMGKPLLTDEIIERANRGEIFYDDYEDNEETKIISTDRFDTLDTYVPYEKEESRGSLDKLKERKNDNQHVYKSRRIENAKRSKFQRKLNLIMFIVILLLMALFFAVFNL</sequence>
<evidence type="ECO:0000256" key="1">
    <source>
        <dbReference type="SAM" id="Phobius"/>
    </source>
</evidence>
<feature type="transmembrane region" description="Helical" evidence="1">
    <location>
        <begin position="95"/>
        <end position="114"/>
    </location>
</feature>
<accession>E8JPS3</accession>
<dbReference type="Pfam" id="PF26336">
    <property type="entry name" value="MacP_activator"/>
    <property type="match status" value="1"/>
</dbReference>